<evidence type="ECO:0000313" key="2">
    <source>
        <dbReference type="EMBL" id="PPQ83181.1"/>
    </source>
</evidence>
<dbReference type="AlphaFoldDB" id="A0A409WXI3"/>
<name>A0A409WXI3_9AGAR</name>
<evidence type="ECO:0000313" key="3">
    <source>
        <dbReference type="Proteomes" id="UP000284706"/>
    </source>
</evidence>
<organism evidence="2 3">
    <name type="scientific">Gymnopilus dilepis</name>
    <dbReference type="NCBI Taxonomy" id="231916"/>
    <lineage>
        <taxon>Eukaryota</taxon>
        <taxon>Fungi</taxon>
        <taxon>Dikarya</taxon>
        <taxon>Basidiomycota</taxon>
        <taxon>Agaricomycotina</taxon>
        <taxon>Agaricomycetes</taxon>
        <taxon>Agaricomycetidae</taxon>
        <taxon>Agaricales</taxon>
        <taxon>Agaricineae</taxon>
        <taxon>Hymenogastraceae</taxon>
        <taxon>Gymnopilus</taxon>
    </lineage>
</organism>
<keyword evidence="3" id="KW-1185">Reference proteome</keyword>
<reference evidence="2 3" key="1">
    <citation type="journal article" date="2018" name="Evol. Lett.">
        <title>Horizontal gene cluster transfer increased hallucinogenic mushroom diversity.</title>
        <authorList>
            <person name="Reynolds H.T."/>
            <person name="Vijayakumar V."/>
            <person name="Gluck-Thaler E."/>
            <person name="Korotkin H.B."/>
            <person name="Matheny P.B."/>
            <person name="Slot J.C."/>
        </authorList>
    </citation>
    <scope>NUCLEOTIDE SEQUENCE [LARGE SCALE GENOMIC DNA]</scope>
    <source>
        <strain evidence="2 3">SRW20</strain>
    </source>
</reference>
<protein>
    <submittedName>
        <fullName evidence="2">Uncharacterized protein</fullName>
    </submittedName>
</protein>
<dbReference type="EMBL" id="NHYE01004645">
    <property type="protein sequence ID" value="PPQ83181.1"/>
    <property type="molecule type" value="Genomic_DNA"/>
</dbReference>
<feature type="region of interest" description="Disordered" evidence="1">
    <location>
        <begin position="102"/>
        <end position="136"/>
    </location>
</feature>
<comment type="caution">
    <text evidence="2">The sequence shown here is derived from an EMBL/GenBank/DDBJ whole genome shotgun (WGS) entry which is preliminary data.</text>
</comment>
<proteinExistence type="predicted"/>
<accession>A0A409WXI3</accession>
<dbReference type="Proteomes" id="UP000284706">
    <property type="component" value="Unassembled WGS sequence"/>
</dbReference>
<gene>
    <name evidence="2" type="ORF">CVT26_015496</name>
</gene>
<dbReference type="InParanoid" id="A0A409WXI3"/>
<sequence>MNSSLIKQSDTTDYLTRVYGAPATSPVERAAKRKQSHRKYYEKHKDILRVKARERAARAKLLRLETETPEEAEARKIRLRQAAARYREACKYKPAPLVCQCQQSPQERSPDFGSQPHHAMRRDPGGTDGRLCVSMS</sequence>
<evidence type="ECO:0000256" key="1">
    <source>
        <dbReference type="SAM" id="MobiDB-lite"/>
    </source>
</evidence>